<dbReference type="EMBL" id="JBHUDK010000002">
    <property type="protein sequence ID" value="MFD1597453.1"/>
    <property type="molecule type" value="Genomic_DNA"/>
</dbReference>
<accession>A0ABD6CHA0</accession>
<sequence>MTGDPAGGRVLVVVPAMTDGLETADSRSEDDVTAESDVGEIRDRDERSGDEMTDRSGSFLRGESSGSEPEGTGDDVDETSGAEHSGGTDRTGPSDRADSTAAEEDETGRSCDPEEVLAVLDEELDAEVVIRCGETATEYVSELGPTLDCVVVLGDDRRLIEALIEEGAVTTIVCEPPVIGRIDNAVGGEDSIEELIDRIRAELQWDHTRNDLRESNARLTALSHYAEDITACETVDAVVERTLEATTDALAFDYCVVLLVEGERLVPRAATLPQSQLKTSDVTDGIAGRTLASGESEIVENIQSDADAIPEDDDLRAGLSVPIGGHGVIQVASADRDAFDERDREFVEILAGYTREALERIEREVTLRTERDRLHAFFGELPVPAIHVERRDRATTVREVNRAYAELFGEIEPGEPLADVVRSDTERRQYASALDTGTVTTETVDRTGGDDTAREFALSVVPVSPPGTAECAYGIYIDQTVELLDALDHGSARG</sequence>
<dbReference type="RefSeq" id="WP_256421666.1">
    <property type="nucleotide sequence ID" value="NZ_JANHDI010000008.1"/>
</dbReference>
<evidence type="ECO:0000256" key="1">
    <source>
        <dbReference type="SAM" id="MobiDB-lite"/>
    </source>
</evidence>
<evidence type="ECO:0000313" key="3">
    <source>
        <dbReference type="EMBL" id="MFD1597453.1"/>
    </source>
</evidence>
<feature type="region of interest" description="Disordered" evidence="1">
    <location>
        <begin position="1"/>
        <end position="113"/>
    </location>
</feature>
<evidence type="ECO:0000313" key="4">
    <source>
        <dbReference type="Proteomes" id="UP001597085"/>
    </source>
</evidence>
<keyword evidence="4" id="KW-1185">Reference proteome</keyword>
<evidence type="ECO:0000259" key="2">
    <source>
        <dbReference type="SMART" id="SM00065"/>
    </source>
</evidence>
<reference evidence="3 4" key="1">
    <citation type="journal article" date="2019" name="Int. J. Syst. Evol. Microbiol.">
        <title>The Global Catalogue of Microorganisms (GCM) 10K type strain sequencing project: providing services to taxonomists for standard genome sequencing and annotation.</title>
        <authorList>
            <consortium name="The Broad Institute Genomics Platform"/>
            <consortium name="The Broad Institute Genome Sequencing Center for Infectious Disease"/>
            <person name="Wu L."/>
            <person name="Ma J."/>
        </authorList>
    </citation>
    <scope>NUCLEOTIDE SEQUENCE [LARGE SCALE GENOMIC DNA]</scope>
    <source>
        <strain evidence="3 4">CGMCC 1.12121</strain>
    </source>
</reference>
<dbReference type="AlphaFoldDB" id="A0ABD6CHA0"/>
<dbReference type="Gene3D" id="3.30.450.40">
    <property type="match status" value="1"/>
</dbReference>
<dbReference type="SUPFAM" id="SSF55785">
    <property type="entry name" value="PYP-like sensor domain (PAS domain)"/>
    <property type="match status" value="1"/>
</dbReference>
<feature type="compositionally biased region" description="Basic and acidic residues" evidence="1">
    <location>
        <begin position="39"/>
        <end position="54"/>
    </location>
</feature>
<dbReference type="InterPro" id="IPR035965">
    <property type="entry name" value="PAS-like_dom_sf"/>
</dbReference>
<dbReference type="Proteomes" id="UP001597085">
    <property type="component" value="Unassembled WGS sequence"/>
</dbReference>
<dbReference type="SUPFAM" id="SSF55781">
    <property type="entry name" value="GAF domain-like"/>
    <property type="match status" value="1"/>
</dbReference>
<dbReference type="Gene3D" id="3.30.450.20">
    <property type="entry name" value="PAS domain"/>
    <property type="match status" value="1"/>
</dbReference>
<dbReference type="InterPro" id="IPR029016">
    <property type="entry name" value="GAF-like_dom_sf"/>
</dbReference>
<protein>
    <submittedName>
        <fullName evidence="3">GAF domain-containing protein</fullName>
    </submittedName>
</protein>
<dbReference type="InterPro" id="IPR003018">
    <property type="entry name" value="GAF"/>
</dbReference>
<dbReference type="SMART" id="SM00065">
    <property type="entry name" value="GAF"/>
    <property type="match status" value="1"/>
</dbReference>
<proteinExistence type="predicted"/>
<organism evidence="3 4">
    <name type="scientific">Halobellus rarus</name>
    <dbReference type="NCBI Taxonomy" id="1126237"/>
    <lineage>
        <taxon>Archaea</taxon>
        <taxon>Methanobacteriati</taxon>
        <taxon>Methanobacteriota</taxon>
        <taxon>Stenosarchaea group</taxon>
        <taxon>Halobacteria</taxon>
        <taxon>Halobacteriales</taxon>
        <taxon>Haloferacaceae</taxon>
        <taxon>Halobellus</taxon>
    </lineage>
</organism>
<feature type="compositionally biased region" description="Acidic residues" evidence="1">
    <location>
        <begin position="71"/>
        <end position="80"/>
    </location>
</feature>
<dbReference type="Pfam" id="PF13185">
    <property type="entry name" value="GAF_2"/>
    <property type="match status" value="1"/>
</dbReference>
<name>A0ABD6CHA0_9EURY</name>
<gene>
    <name evidence="3" type="ORF">ACFSBX_00495</name>
</gene>
<feature type="domain" description="GAF" evidence="2">
    <location>
        <begin position="234"/>
        <end position="368"/>
    </location>
</feature>
<comment type="caution">
    <text evidence="3">The sequence shown here is derived from an EMBL/GenBank/DDBJ whole genome shotgun (WGS) entry which is preliminary data.</text>
</comment>